<feature type="signal peptide" evidence="1">
    <location>
        <begin position="1"/>
        <end position="24"/>
    </location>
</feature>
<evidence type="ECO:0000313" key="4">
    <source>
        <dbReference type="Proteomes" id="UP001165565"/>
    </source>
</evidence>
<keyword evidence="4" id="KW-1185">Reference proteome</keyword>
<reference evidence="3" key="1">
    <citation type="submission" date="2022-06" db="EMBL/GenBank/DDBJ databases">
        <title>Sphingomonas sp. nov. isolated from rhizosphere soil of tomato.</title>
        <authorList>
            <person name="Dong H."/>
            <person name="Gao R."/>
        </authorList>
    </citation>
    <scope>NUCLEOTIDE SEQUENCE</scope>
    <source>
        <strain evidence="3">MMSM24</strain>
    </source>
</reference>
<keyword evidence="1" id="KW-0732">Signal</keyword>
<dbReference type="EMBL" id="JANFAV010000024">
    <property type="protein sequence ID" value="MCW6537524.1"/>
    <property type="molecule type" value="Genomic_DNA"/>
</dbReference>
<organism evidence="3 4">
    <name type="scientific">Sphingomonas lycopersici</name>
    <dbReference type="NCBI Taxonomy" id="2951807"/>
    <lineage>
        <taxon>Bacteria</taxon>
        <taxon>Pseudomonadati</taxon>
        <taxon>Pseudomonadota</taxon>
        <taxon>Alphaproteobacteria</taxon>
        <taxon>Sphingomonadales</taxon>
        <taxon>Sphingomonadaceae</taxon>
        <taxon>Sphingomonas</taxon>
    </lineage>
</organism>
<protein>
    <submittedName>
        <fullName evidence="3">M28 family peptidase</fullName>
    </submittedName>
</protein>
<dbReference type="PANTHER" id="PTHR12147">
    <property type="entry name" value="METALLOPEPTIDASE M28 FAMILY MEMBER"/>
    <property type="match status" value="1"/>
</dbReference>
<dbReference type="InterPro" id="IPR007484">
    <property type="entry name" value="Peptidase_M28"/>
</dbReference>
<dbReference type="Pfam" id="PF04389">
    <property type="entry name" value="Peptidase_M28"/>
    <property type="match status" value="1"/>
</dbReference>
<dbReference type="GO" id="GO:0008235">
    <property type="term" value="F:metalloexopeptidase activity"/>
    <property type="evidence" value="ECO:0007669"/>
    <property type="project" value="InterPro"/>
</dbReference>
<dbReference type="Gene3D" id="3.40.630.10">
    <property type="entry name" value="Zn peptidases"/>
    <property type="match status" value="1"/>
</dbReference>
<dbReference type="PANTHER" id="PTHR12147:SF26">
    <property type="entry name" value="PEPTIDASE M28 DOMAIN-CONTAINING PROTEIN"/>
    <property type="match status" value="1"/>
</dbReference>
<dbReference type="SUPFAM" id="SSF52025">
    <property type="entry name" value="PA domain"/>
    <property type="match status" value="1"/>
</dbReference>
<feature type="chain" id="PRO_5041394126" evidence="1">
    <location>
        <begin position="25"/>
        <end position="544"/>
    </location>
</feature>
<dbReference type="RefSeq" id="WP_265271621.1">
    <property type="nucleotide sequence ID" value="NZ_JANFAV010000024.1"/>
</dbReference>
<proteinExistence type="predicted"/>
<dbReference type="AlphaFoldDB" id="A0AA41ZD61"/>
<feature type="domain" description="Peptidase M28" evidence="2">
    <location>
        <begin position="301"/>
        <end position="511"/>
    </location>
</feature>
<gene>
    <name evidence="3" type="ORF">NEE01_22320</name>
</gene>
<name>A0AA41ZD61_9SPHN</name>
<dbReference type="GO" id="GO:0006508">
    <property type="term" value="P:proteolysis"/>
    <property type="evidence" value="ECO:0007669"/>
    <property type="project" value="InterPro"/>
</dbReference>
<dbReference type="InterPro" id="IPR045175">
    <property type="entry name" value="M28_fam"/>
</dbReference>
<evidence type="ECO:0000313" key="3">
    <source>
        <dbReference type="EMBL" id="MCW6537524.1"/>
    </source>
</evidence>
<evidence type="ECO:0000256" key="1">
    <source>
        <dbReference type="SAM" id="SignalP"/>
    </source>
</evidence>
<dbReference type="Gene3D" id="3.50.30.30">
    <property type="match status" value="1"/>
</dbReference>
<dbReference type="InterPro" id="IPR046450">
    <property type="entry name" value="PA_dom_sf"/>
</dbReference>
<accession>A0AA41ZD61</accession>
<sequence length="544" mass="57333">MKTLLPPARASLIALLALSAPLAAQDTAPDPATVNAAINAPLPADQAAIKAHVMFLASDAMKGREAGSGEYDIAAQYVASRFYAAGLRPGGGAGGYLQGVPLVRYRTSGESRAALGGRTLVAGTDYVALADPHRAKVSLDAPLVFAGYGVPDDLARLDVKGKIVALLPGAPHDLNAEQRAYLGSIDTKAEAAAARGAVAVIQLVTPGSERTTPFARVAERSARPRMTWTEADGSGHADAPIPVVATFSEAGAAKLFAGTRISWAALVKEAKRPVPRYAAQPLPARLTIDTASAFEAARSSNVIGVLPGSDAALAKEVVVLSAHLDHIGVTAPDARGDTINNGALDDAIGIASLIEEAKRFHERAPRRTVMFVAFTAEEKGLIGSDYFTAHLPATGTIVADVNLDMPILTYRFEDMVAFGGDRSTLGPVIGRALAGIGVTLSPDPMPGEAIFVRSDHFNFVRRGIPAVFLWPGPKGPGKAATDDFMNKHYHRPSDDLTQPILWDQAVRFVDANYRIAREIADADTRPLWNRGDYFAGLFDGPMAP</sequence>
<dbReference type="Proteomes" id="UP001165565">
    <property type="component" value="Unassembled WGS sequence"/>
</dbReference>
<evidence type="ECO:0000259" key="2">
    <source>
        <dbReference type="Pfam" id="PF04389"/>
    </source>
</evidence>
<dbReference type="SUPFAM" id="SSF53187">
    <property type="entry name" value="Zn-dependent exopeptidases"/>
    <property type="match status" value="1"/>
</dbReference>
<comment type="caution">
    <text evidence="3">The sequence shown here is derived from an EMBL/GenBank/DDBJ whole genome shotgun (WGS) entry which is preliminary data.</text>
</comment>